<dbReference type="AlphaFoldDB" id="A0A941DPK6"/>
<comment type="caution">
    <text evidence="1">The sequence shown here is derived from an EMBL/GenBank/DDBJ whole genome shotgun (WGS) entry which is preliminary data.</text>
</comment>
<protein>
    <submittedName>
        <fullName evidence="1">DUF1273 domain-containing protein</fullName>
    </submittedName>
</protein>
<dbReference type="SUPFAM" id="SSF102405">
    <property type="entry name" value="MCP/YpsA-like"/>
    <property type="match status" value="1"/>
</dbReference>
<sequence length="185" mass="21519">MKILAVTGYKPMEINIFKEDDPRITYIKAAIVKRIVPLIEEGLEWILLSGQMGVEIWTAEIVLDLQEDYDIKLGIFPPFENQETRWPESLQEKYQALVATADFYKPIYQGDYKGSFQFKAKNMWLADKSDACLILMDEEYPGSTRFFYEAAKQAIDENSIFTITPADLDDVVEEMRMSDPDYWQN</sequence>
<proteinExistence type="predicted"/>
<evidence type="ECO:0000313" key="2">
    <source>
        <dbReference type="Proteomes" id="UP000675284"/>
    </source>
</evidence>
<keyword evidence="2" id="KW-1185">Reference proteome</keyword>
<name>A0A941DPK6_9BACI</name>
<dbReference type="PANTHER" id="PTHR38440">
    <property type="entry name" value="UPF0398 PROTEIN YPSA"/>
    <property type="match status" value="1"/>
</dbReference>
<accession>A0A941DPK6</accession>
<dbReference type="EMBL" id="JAGSOT010000002">
    <property type="protein sequence ID" value="MBR7794574.1"/>
    <property type="molecule type" value="Genomic_DNA"/>
</dbReference>
<gene>
    <name evidence="1" type="ORF">KCX74_00785</name>
</gene>
<dbReference type="PANTHER" id="PTHR38440:SF1">
    <property type="entry name" value="UPF0398 PROTEIN SPR0331"/>
    <property type="match status" value="1"/>
</dbReference>
<dbReference type="NCBIfam" id="NF010181">
    <property type="entry name" value="PRK13660.1"/>
    <property type="match status" value="1"/>
</dbReference>
<dbReference type="PIRSF" id="PIRSF021290">
    <property type="entry name" value="DUF1273"/>
    <property type="match status" value="1"/>
</dbReference>
<reference evidence="1" key="1">
    <citation type="submission" date="2021-04" db="EMBL/GenBank/DDBJ databases">
        <title>Isolation and polyphasic classification of algal microorganism.</title>
        <authorList>
            <person name="Wang S."/>
        </authorList>
    </citation>
    <scope>NUCLEOTIDE SEQUENCE</scope>
    <source>
        <strain evidence="1">720a</strain>
    </source>
</reference>
<dbReference type="Pfam" id="PF06908">
    <property type="entry name" value="YpsA"/>
    <property type="match status" value="1"/>
</dbReference>
<dbReference type="RefSeq" id="WP_026682048.1">
    <property type="nucleotide sequence ID" value="NZ_BAAACY010000005.1"/>
</dbReference>
<organism evidence="1 2">
    <name type="scientific">Virgibacillus salarius</name>
    <dbReference type="NCBI Taxonomy" id="447199"/>
    <lineage>
        <taxon>Bacteria</taxon>
        <taxon>Bacillati</taxon>
        <taxon>Bacillota</taxon>
        <taxon>Bacilli</taxon>
        <taxon>Bacillales</taxon>
        <taxon>Bacillaceae</taxon>
        <taxon>Virgibacillus</taxon>
    </lineage>
</organism>
<evidence type="ECO:0000313" key="1">
    <source>
        <dbReference type="EMBL" id="MBR7794574.1"/>
    </source>
</evidence>
<dbReference type="Proteomes" id="UP000675284">
    <property type="component" value="Unassembled WGS sequence"/>
</dbReference>
<dbReference type="InterPro" id="IPR010697">
    <property type="entry name" value="YspA"/>
</dbReference>
<dbReference type="Gene3D" id="3.40.50.450">
    <property type="match status" value="1"/>
</dbReference>